<dbReference type="Proteomes" id="UP001596282">
    <property type="component" value="Unassembled WGS sequence"/>
</dbReference>
<name>A0ABW1RYE2_9LACO</name>
<comment type="similarity">
    <text evidence="1">Belongs to the UPF0177 family.</text>
</comment>
<feature type="transmembrane region" description="Helical" evidence="2">
    <location>
        <begin position="174"/>
        <end position="196"/>
    </location>
</feature>
<dbReference type="PANTHER" id="PTHR36435:SF1">
    <property type="entry name" value="CAAX AMINO TERMINAL PROTEASE FAMILY PROTEIN"/>
    <property type="match status" value="1"/>
</dbReference>
<feature type="transmembrane region" description="Helical" evidence="2">
    <location>
        <begin position="203"/>
        <end position="221"/>
    </location>
</feature>
<dbReference type="EMBL" id="JBHSSC010000012">
    <property type="protein sequence ID" value="MFC6180540.1"/>
    <property type="molecule type" value="Genomic_DNA"/>
</dbReference>
<dbReference type="PANTHER" id="PTHR36435">
    <property type="entry name" value="SLR1288 PROTEIN"/>
    <property type="match status" value="1"/>
</dbReference>
<feature type="transmembrane region" description="Helical" evidence="2">
    <location>
        <begin position="114"/>
        <end position="133"/>
    </location>
</feature>
<keyword evidence="2" id="KW-0812">Transmembrane</keyword>
<evidence type="ECO:0000313" key="4">
    <source>
        <dbReference type="EMBL" id="MFC6180540.1"/>
    </source>
</evidence>
<evidence type="ECO:0000256" key="1">
    <source>
        <dbReference type="ARBA" id="ARBA00009067"/>
    </source>
</evidence>
<reference evidence="5" key="1">
    <citation type="journal article" date="2019" name="Int. J. Syst. Evol. Microbiol.">
        <title>The Global Catalogue of Microorganisms (GCM) 10K type strain sequencing project: providing services to taxonomists for standard genome sequencing and annotation.</title>
        <authorList>
            <consortium name="The Broad Institute Genomics Platform"/>
            <consortium name="The Broad Institute Genome Sequencing Center for Infectious Disease"/>
            <person name="Wu L."/>
            <person name="Ma J."/>
        </authorList>
    </citation>
    <scope>NUCLEOTIDE SEQUENCE [LARGE SCALE GENOMIC DNA]</scope>
    <source>
        <strain evidence="5">CCM 8933</strain>
    </source>
</reference>
<dbReference type="RefSeq" id="WP_137629432.1">
    <property type="nucleotide sequence ID" value="NZ_BJDJ01000022.1"/>
</dbReference>
<evidence type="ECO:0000313" key="5">
    <source>
        <dbReference type="Proteomes" id="UP001596282"/>
    </source>
</evidence>
<feature type="domain" description="CAAX prenyl protease 2/Lysostaphin resistance protein A-like" evidence="3">
    <location>
        <begin position="119"/>
        <end position="212"/>
    </location>
</feature>
<sequence>MARLKRILKRWPGVLVLIGFFLVYSVAEVPMILLAFIKHPTVIVQVVITLVGILALAGAAWWMWRSYQKQPPIKRYFTAPTRSILFMVVMILIVAVGQAIPTPTSTNQAMVERLMRVAPVGMTIMTVIGAPICEELIFRGLFFRWLLPTISSWQTGAVGVIISALIFGCMHTSLLSIGAIPYLMMGVAFALTYVAFNDIRYNMALHMLNNLIATIMFFMMAY</sequence>
<accession>A0ABW1RYE2</accession>
<dbReference type="InterPro" id="IPR003675">
    <property type="entry name" value="Rce1/LyrA-like_dom"/>
</dbReference>
<feature type="transmembrane region" description="Helical" evidence="2">
    <location>
        <begin position="145"/>
        <end position="168"/>
    </location>
</feature>
<evidence type="ECO:0000259" key="3">
    <source>
        <dbReference type="Pfam" id="PF02517"/>
    </source>
</evidence>
<keyword evidence="2" id="KW-0472">Membrane</keyword>
<feature type="transmembrane region" description="Helical" evidence="2">
    <location>
        <begin position="84"/>
        <end position="102"/>
    </location>
</feature>
<gene>
    <name evidence="4" type="ORF">ACFP5Y_04810</name>
</gene>
<comment type="caution">
    <text evidence="4">The sequence shown here is derived from an EMBL/GenBank/DDBJ whole genome shotgun (WGS) entry which is preliminary data.</text>
</comment>
<feature type="transmembrane region" description="Helical" evidence="2">
    <location>
        <begin position="12"/>
        <end position="37"/>
    </location>
</feature>
<dbReference type="GO" id="GO:0016787">
    <property type="term" value="F:hydrolase activity"/>
    <property type="evidence" value="ECO:0007669"/>
    <property type="project" value="UniProtKB-KW"/>
</dbReference>
<organism evidence="4 5">
    <name type="scientific">Lactiplantibacillus daowaiensis</name>
    <dbReference type="NCBI Taxonomy" id="2559918"/>
    <lineage>
        <taxon>Bacteria</taxon>
        <taxon>Bacillati</taxon>
        <taxon>Bacillota</taxon>
        <taxon>Bacilli</taxon>
        <taxon>Lactobacillales</taxon>
        <taxon>Lactobacillaceae</taxon>
        <taxon>Lactiplantibacillus</taxon>
    </lineage>
</organism>
<keyword evidence="4" id="KW-0378">Hydrolase</keyword>
<evidence type="ECO:0000256" key="2">
    <source>
        <dbReference type="SAM" id="Phobius"/>
    </source>
</evidence>
<keyword evidence="2" id="KW-1133">Transmembrane helix</keyword>
<dbReference type="Pfam" id="PF02517">
    <property type="entry name" value="Rce1-like"/>
    <property type="match status" value="1"/>
</dbReference>
<keyword evidence="5" id="KW-1185">Reference proteome</keyword>
<feature type="transmembrane region" description="Helical" evidence="2">
    <location>
        <begin position="43"/>
        <end position="64"/>
    </location>
</feature>
<protein>
    <submittedName>
        <fullName evidence="4">CPBP family intramembrane glutamic endopeptidase</fullName>
        <ecNumber evidence="4">3.4.-.-</ecNumber>
    </submittedName>
</protein>
<dbReference type="InterPro" id="IPR052710">
    <property type="entry name" value="CAAX_protease"/>
</dbReference>
<dbReference type="EC" id="3.4.-.-" evidence="4"/>
<proteinExistence type="inferred from homology"/>